<organism evidence="1 2">
    <name type="scientific">Cotesia congregata</name>
    <name type="common">Parasitoid wasp</name>
    <name type="synonym">Apanteles congregatus</name>
    <dbReference type="NCBI Taxonomy" id="51543"/>
    <lineage>
        <taxon>Eukaryota</taxon>
        <taxon>Metazoa</taxon>
        <taxon>Ecdysozoa</taxon>
        <taxon>Arthropoda</taxon>
        <taxon>Hexapoda</taxon>
        <taxon>Insecta</taxon>
        <taxon>Pterygota</taxon>
        <taxon>Neoptera</taxon>
        <taxon>Endopterygota</taxon>
        <taxon>Hymenoptera</taxon>
        <taxon>Apocrita</taxon>
        <taxon>Ichneumonoidea</taxon>
        <taxon>Braconidae</taxon>
        <taxon>Microgastrinae</taxon>
        <taxon>Cotesia</taxon>
    </lineage>
</organism>
<keyword evidence="2" id="KW-1185">Reference proteome</keyword>
<dbReference type="EMBL" id="CAJNRD030000978">
    <property type="protein sequence ID" value="CAG5072751.1"/>
    <property type="molecule type" value="Genomic_DNA"/>
</dbReference>
<gene>
    <name evidence="1" type="ORF">HICCMSTLAB_LOCUS179</name>
</gene>
<reference evidence="1" key="1">
    <citation type="submission" date="2021-04" db="EMBL/GenBank/DDBJ databases">
        <authorList>
            <person name="Chebbi M.A.C M."/>
        </authorList>
    </citation>
    <scope>NUCLEOTIDE SEQUENCE</scope>
</reference>
<proteinExistence type="predicted"/>
<sequence>MLGNIEHSRSSSKIWLDFGTENSRRYIDIMKIHENIALHALTGCNYNPAFFSKGKKKPFEKLKKSEKFQKTFQELDKLDIIFDASSISPCTAELQQHFLRTFNNRVFIPLFIVVVNMKMGITNSRSCATIPQVRGKAPVDLMLEPTSKSRVITIRARKPYIRCLRDRVSLLLTRIE</sequence>
<evidence type="ECO:0000313" key="2">
    <source>
        <dbReference type="Proteomes" id="UP000786811"/>
    </source>
</evidence>
<accession>A0A8J2H5A7</accession>
<dbReference type="AlphaFoldDB" id="A0A8J2H5A7"/>
<name>A0A8J2H5A7_COTCN</name>
<protein>
    <submittedName>
        <fullName evidence="1">Uncharacterized protein</fullName>
    </submittedName>
</protein>
<evidence type="ECO:0000313" key="1">
    <source>
        <dbReference type="EMBL" id="CAG5072751.1"/>
    </source>
</evidence>
<dbReference type="Proteomes" id="UP000786811">
    <property type="component" value="Unassembled WGS sequence"/>
</dbReference>
<comment type="caution">
    <text evidence="1">The sequence shown here is derived from an EMBL/GenBank/DDBJ whole genome shotgun (WGS) entry which is preliminary data.</text>
</comment>